<name>A0A9D3Y9S3_DREPO</name>
<sequence length="65" mass="7439">MEVSTEKSKIMVKSTTNTSADITMHDEKLEEATRFKYLGATLSRHGTSTTEVRIKLPCRPQRWPD</sequence>
<evidence type="ECO:0000313" key="2">
    <source>
        <dbReference type="Proteomes" id="UP000828390"/>
    </source>
</evidence>
<organism evidence="1 2">
    <name type="scientific">Dreissena polymorpha</name>
    <name type="common">Zebra mussel</name>
    <name type="synonym">Mytilus polymorpha</name>
    <dbReference type="NCBI Taxonomy" id="45954"/>
    <lineage>
        <taxon>Eukaryota</taxon>
        <taxon>Metazoa</taxon>
        <taxon>Spiralia</taxon>
        <taxon>Lophotrochozoa</taxon>
        <taxon>Mollusca</taxon>
        <taxon>Bivalvia</taxon>
        <taxon>Autobranchia</taxon>
        <taxon>Heteroconchia</taxon>
        <taxon>Euheterodonta</taxon>
        <taxon>Imparidentia</taxon>
        <taxon>Neoheterodontei</taxon>
        <taxon>Myida</taxon>
        <taxon>Dreissenoidea</taxon>
        <taxon>Dreissenidae</taxon>
        <taxon>Dreissena</taxon>
    </lineage>
</organism>
<gene>
    <name evidence="1" type="ORF">DPMN_081895</name>
</gene>
<protein>
    <submittedName>
        <fullName evidence="1">Uncharacterized protein</fullName>
    </submittedName>
</protein>
<reference evidence="1" key="2">
    <citation type="submission" date="2020-11" db="EMBL/GenBank/DDBJ databases">
        <authorList>
            <person name="McCartney M.A."/>
            <person name="Auch B."/>
            <person name="Kono T."/>
            <person name="Mallez S."/>
            <person name="Becker A."/>
            <person name="Gohl D.M."/>
            <person name="Silverstein K.A.T."/>
            <person name="Koren S."/>
            <person name="Bechman K.B."/>
            <person name="Herman A."/>
            <person name="Abrahante J.E."/>
            <person name="Garbe J."/>
        </authorList>
    </citation>
    <scope>NUCLEOTIDE SEQUENCE</scope>
    <source>
        <strain evidence="1">Duluth1</strain>
        <tissue evidence="1">Whole animal</tissue>
    </source>
</reference>
<proteinExistence type="predicted"/>
<evidence type="ECO:0000313" key="1">
    <source>
        <dbReference type="EMBL" id="KAH3694455.1"/>
    </source>
</evidence>
<keyword evidence="2" id="KW-1185">Reference proteome</keyword>
<accession>A0A9D3Y9S3</accession>
<dbReference type="Proteomes" id="UP000828390">
    <property type="component" value="Unassembled WGS sequence"/>
</dbReference>
<dbReference type="AlphaFoldDB" id="A0A9D3Y9S3"/>
<reference evidence="1" key="1">
    <citation type="journal article" date="2019" name="bioRxiv">
        <title>The Genome of the Zebra Mussel, Dreissena polymorpha: A Resource for Invasive Species Research.</title>
        <authorList>
            <person name="McCartney M.A."/>
            <person name="Auch B."/>
            <person name="Kono T."/>
            <person name="Mallez S."/>
            <person name="Zhang Y."/>
            <person name="Obille A."/>
            <person name="Becker A."/>
            <person name="Abrahante J.E."/>
            <person name="Garbe J."/>
            <person name="Badalamenti J.P."/>
            <person name="Herman A."/>
            <person name="Mangelson H."/>
            <person name="Liachko I."/>
            <person name="Sullivan S."/>
            <person name="Sone E.D."/>
            <person name="Koren S."/>
            <person name="Silverstein K.A.T."/>
            <person name="Beckman K.B."/>
            <person name="Gohl D.M."/>
        </authorList>
    </citation>
    <scope>NUCLEOTIDE SEQUENCE</scope>
    <source>
        <strain evidence="1">Duluth1</strain>
        <tissue evidence="1">Whole animal</tissue>
    </source>
</reference>
<dbReference type="EMBL" id="JAIWYP010000016">
    <property type="protein sequence ID" value="KAH3694455.1"/>
    <property type="molecule type" value="Genomic_DNA"/>
</dbReference>
<comment type="caution">
    <text evidence="1">The sequence shown here is derived from an EMBL/GenBank/DDBJ whole genome shotgun (WGS) entry which is preliminary data.</text>
</comment>